<dbReference type="GO" id="GO:0000272">
    <property type="term" value="P:polysaccharide catabolic process"/>
    <property type="evidence" value="ECO:0007669"/>
    <property type="project" value="UniProtKB-KW"/>
</dbReference>
<proteinExistence type="inferred from homology"/>
<comment type="similarity">
    <text evidence="4 11">Belongs to the polysaccharide lyase 1 family.</text>
</comment>
<dbReference type="FunFam" id="2.160.20.10:FF:000036">
    <property type="entry name" value="Pectate lyase A"/>
    <property type="match status" value="1"/>
</dbReference>
<feature type="signal peptide" evidence="12">
    <location>
        <begin position="1"/>
        <end position="20"/>
    </location>
</feature>
<dbReference type="Pfam" id="PF00544">
    <property type="entry name" value="Pectate_lyase_4"/>
    <property type="match status" value="1"/>
</dbReference>
<evidence type="ECO:0000313" key="14">
    <source>
        <dbReference type="EMBL" id="KAJ2902954.1"/>
    </source>
</evidence>
<comment type="catalytic activity">
    <reaction evidence="1">
        <text>Eliminative cleavage of (1-&gt;4)-alpha-D-galacturonan to give oligosaccharides with 4-deoxy-alpha-D-galact-4-enuronosyl groups at their non-reducing ends.</text>
        <dbReference type="EC" id="4.2.2.2"/>
    </reaction>
</comment>
<dbReference type="Gene3D" id="2.160.20.10">
    <property type="entry name" value="Single-stranded right-handed beta-helix, Pectin lyase-like"/>
    <property type="match status" value="1"/>
</dbReference>
<evidence type="ECO:0000256" key="1">
    <source>
        <dbReference type="ARBA" id="ARBA00000695"/>
    </source>
</evidence>
<evidence type="ECO:0000259" key="13">
    <source>
        <dbReference type="SMART" id="SM00656"/>
    </source>
</evidence>
<gene>
    <name evidence="14" type="ORF">MKZ38_010606</name>
</gene>
<dbReference type="PANTHER" id="PTHR31683:SF18">
    <property type="entry name" value="PECTATE LYASE 21-RELATED"/>
    <property type="match status" value="1"/>
</dbReference>
<evidence type="ECO:0000256" key="5">
    <source>
        <dbReference type="ARBA" id="ARBA00012272"/>
    </source>
</evidence>
<dbReference type="InterPro" id="IPR011050">
    <property type="entry name" value="Pectin_lyase_fold/virulence"/>
</dbReference>
<feature type="domain" description="Pectate lyase" evidence="13">
    <location>
        <begin position="53"/>
        <end position="265"/>
    </location>
</feature>
<dbReference type="GO" id="GO:0030570">
    <property type="term" value="F:pectate lyase activity"/>
    <property type="evidence" value="ECO:0007669"/>
    <property type="project" value="UniProtKB-EC"/>
</dbReference>
<dbReference type="GO" id="GO:0005576">
    <property type="term" value="C:extracellular region"/>
    <property type="evidence" value="ECO:0007669"/>
    <property type="project" value="UniProtKB-SubCell"/>
</dbReference>
<dbReference type="InterPro" id="IPR002022">
    <property type="entry name" value="Pec_lyase"/>
</dbReference>
<reference evidence="14" key="1">
    <citation type="submission" date="2022-07" db="EMBL/GenBank/DDBJ databases">
        <title>Draft genome sequence of Zalerion maritima ATCC 34329, a (micro)plastics degrading marine fungus.</title>
        <authorList>
            <person name="Paco A."/>
            <person name="Goncalves M.F.M."/>
            <person name="Rocha-Santos T.A.P."/>
            <person name="Alves A."/>
        </authorList>
    </citation>
    <scope>NUCLEOTIDE SEQUENCE</scope>
    <source>
        <strain evidence="14">ATCC 34329</strain>
    </source>
</reference>
<evidence type="ECO:0000256" key="11">
    <source>
        <dbReference type="RuleBase" id="RU361173"/>
    </source>
</evidence>
<comment type="caution">
    <text evidence="14">The sequence shown here is derived from an EMBL/GenBank/DDBJ whole genome shotgun (WGS) entry which is preliminary data.</text>
</comment>
<evidence type="ECO:0000256" key="2">
    <source>
        <dbReference type="ARBA" id="ARBA00001913"/>
    </source>
</evidence>
<evidence type="ECO:0000256" key="12">
    <source>
        <dbReference type="SAM" id="SignalP"/>
    </source>
</evidence>
<evidence type="ECO:0000313" key="15">
    <source>
        <dbReference type="Proteomes" id="UP001201980"/>
    </source>
</evidence>
<dbReference type="InterPro" id="IPR045032">
    <property type="entry name" value="PEL"/>
</dbReference>
<keyword evidence="10 11" id="KW-0456">Lyase</keyword>
<dbReference type="AlphaFoldDB" id="A0AAD5RS60"/>
<feature type="chain" id="PRO_5042274154" description="pectate lyase" evidence="12">
    <location>
        <begin position="21"/>
        <end position="328"/>
    </location>
</feature>
<evidence type="ECO:0000256" key="6">
    <source>
        <dbReference type="ARBA" id="ARBA00022525"/>
    </source>
</evidence>
<evidence type="ECO:0000256" key="9">
    <source>
        <dbReference type="ARBA" id="ARBA00022837"/>
    </source>
</evidence>
<dbReference type="GO" id="GO:0046872">
    <property type="term" value="F:metal ion binding"/>
    <property type="evidence" value="ECO:0007669"/>
    <property type="project" value="UniProtKB-KW"/>
</dbReference>
<dbReference type="EMBL" id="JAKWBI020000095">
    <property type="protein sequence ID" value="KAJ2902954.1"/>
    <property type="molecule type" value="Genomic_DNA"/>
</dbReference>
<evidence type="ECO:0000256" key="8">
    <source>
        <dbReference type="ARBA" id="ARBA00022729"/>
    </source>
</evidence>
<evidence type="ECO:0000256" key="7">
    <source>
        <dbReference type="ARBA" id="ARBA00022723"/>
    </source>
</evidence>
<comment type="subcellular location">
    <subcellularLocation>
        <location evidence="3 11">Secreted</location>
    </subcellularLocation>
</comment>
<accession>A0AAD5RS60</accession>
<sequence>MHFALSISTLIFAFMASVSAFPSQRRTITRRAEYTDVCEVGYCTLNGGTTGGSSGDTVTVTSIDELSGAVSADGASIIIVDGSLEGSDTMRVSSDKTIIGTYGSSITGVGFLVKDVSNVILRNLAISKVLADNGDAITIQAASNVWVDHCDLSSDMDNGKDYYDGLLDITHASEYVTVSNTFLHDHYKASLVGHSDNNGDEDEGHLLVTYANNYWYNINSRGPSVRFGTAHILNSYYLACNGAINTRMGAEVLVESTQFEDCGDEVIESKDSDEEGYAVVNDVDLGDSENTASTGSITEDDLGYSYTLVGSDVARDTVYGTAGNTLTF</sequence>
<dbReference type="InterPro" id="IPR012334">
    <property type="entry name" value="Pectin_lyas_fold"/>
</dbReference>
<organism evidence="14 15">
    <name type="scientific">Zalerion maritima</name>
    <dbReference type="NCBI Taxonomy" id="339359"/>
    <lineage>
        <taxon>Eukaryota</taxon>
        <taxon>Fungi</taxon>
        <taxon>Dikarya</taxon>
        <taxon>Ascomycota</taxon>
        <taxon>Pezizomycotina</taxon>
        <taxon>Sordariomycetes</taxon>
        <taxon>Lulworthiomycetidae</taxon>
        <taxon>Lulworthiales</taxon>
        <taxon>Lulworthiaceae</taxon>
        <taxon>Zalerion</taxon>
    </lineage>
</organism>
<evidence type="ECO:0000256" key="10">
    <source>
        <dbReference type="ARBA" id="ARBA00023239"/>
    </source>
</evidence>
<keyword evidence="11" id="KW-0119">Carbohydrate metabolism</keyword>
<keyword evidence="11" id="KW-0624">Polysaccharide degradation</keyword>
<dbReference type="EC" id="4.2.2.2" evidence="5"/>
<dbReference type="Proteomes" id="UP001201980">
    <property type="component" value="Unassembled WGS sequence"/>
</dbReference>
<protein>
    <recommendedName>
        <fullName evidence="5">pectate lyase</fullName>
        <ecNumber evidence="5">4.2.2.2</ecNumber>
    </recommendedName>
</protein>
<keyword evidence="7" id="KW-0479">Metal-binding</keyword>
<comment type="cofactor">
    <cofactor evidence="2">
        <name>Ca(2+)</name>
        <dbReference type="ChEBI" id="CHEBI:29108"/>
    </cofactor>
</comment>
<keyword evidence="6 11" id="KW-0964">Secreted</keyword>
<evidence type="ECO:0000256" key="3">
    <source>
        <dbReference type="ARBA" id="ARBA00004613"/>
    </source>
</evidence>
<evidence type="ECO:0000256" key="4">
    <source>
        <dbReference type="ARBA" id="ARBA00010980"/>
    </source>
</evidence>
<dbReference type="PANTHER" id="PTHR31683">
    <property type="entry name" value="PECTATE LYASE 18-RELATED"/>
    <property type="match status" value="1"/>
</dbReference>
<keyword evidence="9" id="KW-0106">Calcium</keyword>
<dbReference type="SMART" id="SM00656">
    <property type="entry name" value="Amb_all"/>
    <property type="match status" value="1"/>
</dbReference>
<keyword evidence="8 12" id="KW-0732">Signal</keyword>
<keyword evidence="15" id="KW-1185">Reference proteome</keyword>
<name>A0AAD5RS60_9PEZI</name>
<dbReference type="SUPFAM" id="SSF51126">
    <property type="entry name" value="Pectin lyase-like"/>
    <property type="match status" value="1"/>
</dbReference>